<feature type="signal peptide" evidence="1">
    <location>
        <begin position="1"/>
        <end position="28"/>
    </location>
</feature>
<evidence type="ECO:0000313" key="2">
    <source>
        <dbReference type="EMBL" id="MDF3837938.1"/>
    </source>
</evidence>
<gene>
    <name evidence="2" type="ORF">P3W85_34145</name>
</gene>
<sequence>MSIRRMWTYGITSAGLLSLLLLIATAQAKAPPNPCNPEKISIVDNQLIACSAEEFYETTITPPPRSALRLALDEEVRPQLVVVNPVAWPVRAILWKDPVLNGARWAEFDAQGNILQSNFTPAGRTLLEYRRQSTPVWNTLLDSRLQATPIWLGGGQHVYVAAPAKGPLPVDSFSPEDSLVIANGRVCPTRNVDTAYDYYRRLKDVSDYRSGNCEMAVLQRIGGGSFWVYPEDVGVRNESPNQHPLYWAAQYFSDPVTPLLDASGTCVLYCDAGHHATESPVPHQVHAIAERNPLDLRPPPKNALRAITWEEKEHENDDLKDKRPVNWPVRALFNSRSGIVQFDRLGNVIDIRGNATPIRAVETRFARTGKPFWQGGQQVYWLRNPDRPSNGDDASNSQTGIVIADGHACPMQLTAEAYGILHEDGRAFLNGNCPKAVKRAIGTREFWVYPEDETSAYPHYWVVQYFNDPITPIVDAEGQCWLYCDGRSQQGG</sequence>
<accession>A0ABT6AZ92</accession>
<dbReference type="RefSeq" id="WP_276268018.1">
    <property type="nucleotide sequence ID" value="NZ_JARJLM010000549.1"/>
</dbReference>
<evidence type="ECO:0000256" key="1">
    <source>
        <dbReference type="SAM" id="SignalP"/>
    </source>
</evidence>
<keyword evidence="1" id="KW-0732">Signal</keyword>
<evidence type="ECO:0000313" key="3">
    <source>
        <dbReference type="Proteomes" id="UP001216674"/>
    </source>
</evidence>
<keyword evidence="3" id="KW-1185">Reference proteome</keyword>
<dbReference type="Proteomes" id="UP001216674">
    <property type="component" value="Unassembled WGS sequence"/>
</dbReference>
<protein>
    <submittedName>
        <fullName evidence="2">Uncharacterized protein</fullName>
    </submittedName>
</protein>
<proteinExistence type="predicted"/>
<name>A0ABT6AZ92_9BURK</name>
<comment type="caution">
    <text evidence="2">The sequence shown here is derived from an EMBL/GenBank/DDBJ whole genome shotgun (WGS) entry which is preliminary data.</text>
</comment>
<organism evidence="2 3">
    <name type="scientific">Cupriavidus basilensis</name>
    <dbReference type="NCBI Taxonomy" id="68895"/>
    <lineage>
        <taxon>Bacteria</taxon>
        <taxon>Pseudomonadati</taxon>
        <taxon>Pseudomonadota</taxon>
        <taxon>Betaproteobacteria</taxon>
        <taxon>Burkholderiales</taxon>
        <taxon>Burkholderiaceae</taxon>
        <taxon>Cupriavidus</taxon>
    </lineage>
</organism>
<reference evidence="2 3" key="1">
    <citation type="submission" date="2023-03" db="EMBL/GenBank/DDBJ databases">
        <title>Draft assemblies of triclosan tolerant bacteria isolated from returned activated sludge.</title>
        <authorList>
            <person name="Van Hamelsveld S."/>
        </authorList>
    </citation>
    <scope>NUCLEOTIDE SEQUENCE [LARGE SCALE GENOMIC DNA]</scope>
    <source>
        <strain evidence="2 3">GW210010_S58</strain>
    </source>
</reference>
<dbReference type="EMBL" id="JARJLM010000549">
    <property type="protein sequence ID" value="MDF3837938.1"/>
    <property type="molecule type" value="Genomic_DNA"/>
</dbReference>
<feature type="chain" id="PRO_5045171960" evidence="1">
    <location>
        <begin position="29"/>
        <end position="492"/>
    </location>
</feature>